<proteinExistence type="predicted"/>
<keyword evidence="2" id="KW-1133">Transmembrane helix</keyword>
<evidence type="ECO:0000259" key="3">
    <source>
        <dbReference type="PROSITE" id="PS50853"/>
    </source>
</evidence>
<dbReference type="SUPFAM" id="SSF49265">
    <property type="entry name" value="Fibronectin type III"/>
    <property type="match status" value="1"/>
</dbReference>
<comment type="caution">
    <text evidence="4">The sequence shown here is derived from an EMBL/GenBank/DDBJ whole genome shotgun (WGS) entry which is preliminary data.</text>
</comment>
<dbReference type="Gene3D" id="2.60.40.10">
    <property type="entry name" value="Immunoglobulins"/>
    <property type="match status" value="2"/>
</dbReference>
<dbReference type="InterPro" id="IPR036116">
    <property type="entry name" value="FN3_sf"/>
</dbReference>
<dbReference type="PROSITE" id="PS50853">
    <property type="entry name" value="FN3"/>
    <property type="match status" value="1"/>
</dbReference>
<feature type="region of interest" description="Disordered" evidence="1">
    <location>
        <begin position="312"/>
        <end position="341"/>
    </location>
</feature>
<evidence type="ECO:0000256" key="1">
    <source>
        <dbReference type="SAM" id="MobiDB-lite"/>
    </source>
</evidence>
<keyword evidence="2" id="KW-0472">Membrane</keyword>
<feature type="domain" description="Fibronectin type-III" evidence="3">
    <location>
        <begin position="1"/>
        <end position="54"/>
    </location>
</feature>
<organism evidence="4 5">
    <name type="scientific">Mytilus galloprovincialis</name>
    <name type="common">Mediterranean mussel</name>
    <dbReference type="NCBI Taxonomy" id="29158"/>
    <lineage>
        <taxon>Eukaryota</taxon>
        <taxon>Metazoa</taxon>
        <taxon>Spiralia</taxon>
        <taxon>Lophotrochozoa</taxon>
        <taxon>Mollusca</taxon>
        <taxon>Bivalvia</taxon>
        <taxon>Autobranchia</taxon>
        <taxon>Pteriomorphia</taxon>
        <taxon>Mytilida</taxon>
        <taxon>Mytiloidea</taxon>
        <taxon>Mytilidae</taxon>
        <taxon>Mytilinae</taxon>
        <taxon>Mytilus</taxon>
    </lineage>
</organism>
<reference evidence="4" key="1">
    <citation type="submission" date="2018-11" db="EMBL/GenBank/DDBJ databases">
        <authorList>
            <person name="Alioto T."/>
            <person name="Alioto T."/>
        </authorList>
    </citation>
    <scope>NUCLEOTIDE SEQUENCE</scope>
</reference>
<accession>A0A8B6DSA9</accession>
<gene>
    <name evidence="4" type="ORF">MGAL_10B047892</name>
</gene>
<feature type="transmembrane region" description="Helical" evidence="2">
    <location>
        <begin position="177"/>
        <end position="197"/>
    </location>
</feature>
<evidence type="ECO:0000256" key="2">
    <source>
        <dbReference type="SAM" id="Phobius"/>
    </source>
</evidence>
<keyword evidence="2" id="KW-0812">Transmembrane</keyword>
<sequence length="370" mass="42450">MDENWTAIAISSNERQKKVQGLLENMKYLVYMYALNVTGKSDDTDTVTIQTLESHAIYFPEEPTEFGIKLYKKSFLVNWISGFDGGFPQQFVIKYRFVEDETWSVHRSNKQTCTSERICALLINAVFKYGQYVFYMYSENKLGKSSNTKPVTIEINTFTKENQERENHLFSRMTDKLLISVTSTLLVIVIVISCFVFGRQYRSNRINAPSFNNQASTSNAAIRNGHYEEIDAALDINVDNSLSPGNNQIEHLEMREAIQISMPTSIQTIQEIAEQTMRDISMRVLTETTTTVIRKNQLKLIKETVRQVLSENYDLQPNNTHSTSSTESEHDTNDENGYLNPYQPLNINVDSCEHPYSDTTLKDGYVKLSH</sequence>
<evidence type="ECO:0000313" key="5">
    <source>
        <dbReference type="Proteomes" id="UP000596742"/>
    </source>
</evidence>
<dbReference type="OrthoDB" id="6137198at2759"/>
<dbReference type="InterPro" id="IPR003961">
    <property type="entry name" value="FN3_dom"/>
</dbReference>
<dbReference type="InterPro" id="IPR013783">
    <property type="entry name" value="Ig-like_fold"/>
</dbReference>
<dbReference type="AlphaFoldDB" id="A0A8B6DSA9"/>
<evidence type="ECO:0000313" key="4">
    <source>
        <dbReference type="EMBL" id="VDI24414.1"/>
    </source>
</evidence>
<keyword evidence="5" id="KW-1185">Reference proteome</keyword>
<dbReference type="Proteomes" id="UP000596742">
    <property type="component" value="Unassembled WGS sequence"/>
</dbReference>
<protein>
    <recommendedName>
        <fullName evidence="3">Fibronectin type-III domain-containing protein</fullName>
    </recommendedName>
</protein>
<name>A0A8B6DSA9_MYTGA</name>
<dbReference type="EMBL" id="UYJE01004036">
    <property type="protein sequence ID" value="VDI24414.1"/>
    <property type="molecule type" value="Genomic_DNA"/>
</dbReference>